<sequence>KTFVLDAHLEARPGQFIMVWVPRIDEKPFSLSKISGDIAITVQKKGKATEKMHEMRAVEILGIRGPYGNGFDAGRAKSACIVAGGIGAAPLVPLAEALQNSTFILGARTKNDLLFEDRLRKCSELYITTDDGSAGEKGFNTQVLEKLLAGGKKFDAVFCCGPEPMMRHVFEICEKHRIPLQASLERFMKCGGLGICGQCSVNGIRVCADGPVFGNEMLGKMLEFGISARLKTGKSVPLKEYAEWRQK</sequence>
<dbReference type="InterPro" id="IPR050353">
    <property type="entry name" value="PyrK_electron_transfer"/>
</dbReference>
<dbReference type="PANTHER" id="PTHR43513:SF3">
    <property type="entry name" value="DIHYDROOROTATE DEHYDROGENASE B (NAD(+)), ELECTRON TRANSFER SUBUNIT-RELATED"/>
    <property type="match status" value="1"/>
</dbReference>
<dbReference type="GO" id="GO:0006221">
    <property type="term" value="P:pyrimidine nucleotide biosynthetic process"/>
    <property type="evidence" value="ECO:0007669"/>
    <property type="project" value="InterPro"/>
</dbReference>
<dbReference type="PANTHER" id="PTHR43513">
    <property type="entry name" value="DIHYDROOROTATE DEHYDROGENASE B (NAD(+)), ELECTRON TRANSFER SUBUNIT"/>
    <property type="match status" value="1"/>
</dbReference>
<dbReference type="GO" id="GO:0051537">
    <property type="term" value="F:2 iron, 2 sulfur cluster binding"/>
    <property type="evidence" value="ECO:0007669"/>
    <property type="project" value="UniProtKB-KW"/>
</dbReference>
<feature type="binding site" evidence="1">
    <location>
        <position position="207"/>
    </location>
    <ligand>
        <name>[2Fe-2S] cluster</name>
        <dbReference type="ChEBI" id="CHEBI:190135"/>
    </ligand>
</feature>
<dbReference type="InterPro" id="IPR019480">
    <property type="entry name" value="Dihydroorotate_DH_Fe-S-bd"/>
</dbReference>
<comment type="caution">
    <text evidence="3">The sequence shown here is derived from an EMBL/GenBank/DDBJ whole genome shotgun (WGS) entry which is preliminary data.</text>
</comment>
<keyword evidence="1" id="KW-0408">Iron</keyword>
<dbReference type="Pfam" id="PF10418">
    <property type="entry name" value="DHODB_Fe-S_bind"/>
    <property type="match status" value="1"/>
</dbReference>
<keyword evidence="1" id="KW-0001">2Fe-2S</keyword>
<feature type="domain" description="FAD-binding FR-type" evidence="2">
    <location>
        <begin position="1"/>
        <end position="73"/>
    </location>
</feature>
<reference evidence="3" key="1">
    <citation type="submission" date="2021-03" db="EMBL/GenBank/DDBJ databases">
        <authorList>
            <person name="Jaffe A."/>
        </authorList>
    </citation>
    <scope>NUCLEOTIDE SEQUENCE</scope>
    <source>
        <strain evidence="3">RIFCSPHIGHO2_01_FULL_AR10_44_11</strain>
    </source>
</reference>
<dbReference type="GO" id="GO:0050660">
    <property type="term" value="F:flavin adenine dinucleotide binding"/>
    <property type="evidence" value="ECO:0007669"/>
    <property type="project" value="InterPro"/>
</dbReference>
<proteinExistence type="predicted"/>
<dbReference type="InterPro" id="IPR039261">
    <property type="entry name" value="FNR_nucleotide-bd"/>
</dbReference>
<keyword evidence="1" id="KW-0411">Iron-sulfur</keyword>
<dbReference type="PROSITE" id="PS51384">
    <property type="entry name" value="FAD_FR"/>
    <property type="match status" value="1"/>
</dbReference>
<reference evidence="3" key="2">
    <citation type="submission" date="2021-05" db="EMBL/GenBank/DDBJ databases">
        <title>Protein family content uncovers lineage relationships and bacterial pathway maintenance mechanisms in DPANN archaea.</title>
        <authorList>
            <person name="Castelle C.J."/>
            <person name="Meheust R."/>
            <person name="Jaffe A.L."/>
            <person name="Seitz K."/>
            <person name="Gong X."/>
            <person name="Baker B.J."/>
            <person name="Banfield J.F."/>
        </authorList>
    </citation>
    <scope>NUCLEOTIDE SEQUENCE</scope>
    <source>
        <strain evidence="3">RIFCSPHIGHO2_01_FULL_AR10_44_11</strain>
    </source>
</reference>
<dbReference type="GO" id="GO:0016491">
    <property type="term" value="F:oxidoreductase activity"/>
    <property type="evidence" value="ECO:0007669"/>
    <property type="project" value="InterPro"/>
</dbReference>
<feature type="binding site" evidence="1">
    <location>
        <position position="190"/>
    </location>
    <ligand>
        <name>[2Fe-2S] cluster</name>
        <dbReference type="ChEBI" id="CHEBI:190135"/>
    </ligand>
</feature>
<organism evidence="3 4">
    <name type="scientific">Candidatus Iainarchaeum sp</name>
    <dbReference type="NCBI Taxonomy" id="3101447"/>
    <lineage>
        <taxon>Archaea</taxon>
        <taxon>Candidatus Iainarchaeota</taxon>
        <taxon>Candidatus Iainarchaeia</taxon>
        <taxon>Candidatus Iainarchaeales</taxon>
        <taxon>Candidatus Iainarchaeaceae</taxon>
        <taxon>Candidatus Iainarchaeum</taxon>
    </lineage>
</organism>
<dbReference type="SUPFAM" id="SSF52343">
    <property type="entry name" value="Ferredoxin reductase-like, C-terminal NADP-linked domain"/>
    <property type="match status" value="1"/>
</dbReference>
<protein>
    <submittedName>
        <fullName evidence="3">Dihydroorotate dehydrogenase electron transfer subunit</fullName>
    </submittedName>
</protein>
<dbReference type="Gene3D" id="2.40.30.10">
    <property type="entry name" value="Translation factors"/>
    <property type="match status" value="1"/>
</dbReference>
<dbReference type="SUPFAM" id="SSF63380">
    <property type="entry name" value="Riboflavin synthase domain-like"/>
    <property type="match status" value="1"/>
</dbReference>
<dbReference type="EMBL" id="JAGVWD010000018">
    <property type="protein sequence ID" value="MBS3057266.1"/>
    <property type="molecule type" value="Genomic_DNA"/>
</dbReference>
<dbReference type="NCBIfam" id="NF000796">
    <property type="entry name" value="PRK00054.1-1"/>
    <property type="match status" value="1"/>
</dbReference>
<dbReference type="Pfam" id="PF00175">
    <property type="entry name" value="NAD_binding_1"/>
    <property type="match status" value="1"/>
</dbReference>
<dbReference type="PIRSF" id="PIRSF006816">
    <property type="entry name" value="Cyc3_hyd_g"/>
    <property type="match status" value="1"/>
</dbReference>
<feature type="binding site" evidence="1">
    <location>
        <position position="199"/>
    </location>
    <ligand>
        <name>[2Fe-2S] cluster</name>
        <dbReference type="ChEBI" id="CHEBI:190135"/>
    </ligand>
</feature>
<evidence type="ECO:0000259" key="2">
    <source>
        <dbReference type="PROSITE" id="PS51384"/>
    </source>
</evidence>
<gene>
    <name evidence="3" type="ORF">J4415_01405</name>
</gene>
<dbReference type="GO" id="GO:0046872">
    <property type="term" value="F:metal ion binding"/>
    <property type="evidence" value="ECO:0007669"/>
    <property type="project" value="UniProtKB-KW"/>
</dbReference>
<dbReference type="InterPro" id="IPR012165">
    <property type="entry name" value="Cyt_c3_hydrogenase_gsu"/>
</dbReference>
<dbReference type="Proteomes" id="UP000677687">
    <property type="component" value="Unassembled WGS sequence"/>
</dbReference>
<evidence type="ECO:0000256" key="1">
    <source>
        <dbReference type="PIRSR" id="PIRSR006816-2"/>
    </source>
</evidence>
<feature type="binding site" evidence="1">
    <location>
        <position position="196"/>
    </location>
    <ligand>
        <name>[2Fe-2S] cluster</name>
        <dbReference type="ChEBI" id="CHEBI:190135"/>
    </ligand>
</feature>
<dbReference type="CDD" id="cd06220">
    <property type="entry name" value="DHOD_e_trans_like2"/>
    <property type="match status" value="1"/>
</dbReference>
<dbReference type="InterPro" id="IPR017938">
    <property type="entry name" value="Riboflavin_synthase-like_b-brl"/>
</dbReference>
<dbReference type="InterPro" id="IPR001433">
    <property type="entry name" value="OxRdtase_FAD/NAD-bd"/>
</dbReference>
<keyword evidence="1" id="KW-0479">Metal-binding</keyword>
<name>A0A8T4L2F2_9ARCH</name>
<evidence type="ECO:0000313" key="3">
    <source>
        <dbReference type="EMBL" id="MBS3057266.1"/>
    </source>
</evidence>
<feature type="non-terminal residue" evidence="3">
    <location>
        <position position="1"/>
    </location>
</feature>
<dbReference type="InterPro" id="IPR017927">
    <property type="entry name" value="FAD-bd_FR_type"/>
</dbReference>
<evidence type="ECO:0000313" key="4">
    <source>
        <dbReference type="Proteomes" id="UP000677687"/>
    </source>
</evidence>
<dbReference type="Gene3D" id="3.40.50.80">
    <property type="entry name" value="Nucleotide-binding domain of ferredoxin-NADP reductase (FNR) module"/>
    <property type="match status" value="1"/>
</dbReference>
<accession>A0A8T4L2F2</accession>
<comment type="cofactor">
    <cofactor evidence="1">
        <name>[2Fe-2S] cluster</name>
        <dbReference type="ChEBI" id="CHEBI:190135"/>
    </cofactor>
    <text evidence="1">Binds 1 [2Fe-2S] cluster per subunit.</text>
</comment>
<dbReference type="AlphaFoldDB" id="A0A8T4L2F2"/>